<name>A0A9W7W0P3_9PEZI</name>
<evidence type="ECO:0000313" key="1">
    <source>
        <dbReference type="EMBL" id="KAH9825801.1"/>
    </source>
</evidence>
<organism evidence="1 2">
    <name type="scientific">Teratosphaeria destructans</name>
    <dbReference type="NCBI Taxonomy" id="418781"/>
    <lineage>
        <taxon>Eukaryota</taxon>
        <taxon>Fungi</taxon>
        <taxon>Dikarya</taxon>
        <taxon>Ascomycota</taxon>
        <taxon>Pezizomycotina</taxon>
        <taxon>Dothideomycetes</taxon>
        <taxon>Dothideomycetidae</taxon>
        <taxon>Mycosphaerellales</taxon>
        <taxon>Teratosphaeriaceae</taxon>
        <taxon>Teratosphaeria</taxon>
    </lineage>
</organism>
<keyword evidence="2" id="KW-1185">Reference proteome</keyword>
<dbReference type="AlphaFoldDB" id="A0A9W7W0P3"/>
<gene>
    <name evidence="1" type="ORF">Tdes44962_MAKER04012</name>
</gene>
<dbReference type="EMBL" id="RIBY02002078">
    <property type="protein sequence ID" value="KAH9825801.1"/>
    <property type="molecule type" value="Genomic_DNA"/>
</dbReference>
<reference evidence="1 2" key="1">
    <citation type="journal article" date="2018" name="IMA Fungus">
        <title>IMA Genome-F 10: Nine draft genome sequences of Claviceps purpurea s.lat., including C. arundinis, C. humidiphila, and C. cf. spartinae, pseudomolecules for the pitch canker pathogen Fusarium circinatum, draft genome of Davidsoniella eucalypti, Grosmannia galeiformis, Quambalaria eucalypti, and Teratosphaeria destructans.</title>
        <authorList>
            <person name="Wingfield B.D."/>
            <person name="Liu M."/>
            <person name="Nguyen H.D."/>
            <person name="Lane F.A."/>
            <person name="Morgan S.W."/>
            <person name="De Vos L."/>
            <person name="Wilken P.M."/>
            <person name="Duong T.A."/>
            <person name="Aylward J."/>
            <person name="Coetzee M.P."/>
            <person name="Dadej K."/>
            <person name="De Beer Z.W."/>
            <person name="Findlay W."/>
            <person name="Havenga M."/>
            <person name="Kolarik M."/>
            <person name="Menzies J.G."/>
            <person name="Naidoo K."/>
            <person name="Pochopski O."/>
            <person name="Shoukouhi P."/>
            <person name="Santana Q.C."/>
            <person name="Seifert K.A."/>
            <person name="Soal N."/>
            <person name="Steenkamp E.T."/>
            <person name="Tatham C.T."/>
            <person name="van der Nest M.A."/>
            <person name="Wingfield M.J."/>
        </authorList>
    </citation>
    <scope>NUCLEOTIDE SEQUENCE [LARGE SCALE GENOMIC DNA]</scope>
    <source>
        <strain evidence="1">CMW44962</strain>
    </source>
</reference>
<reference evidence="1 2" key="2">
    <citation type="journal article" date="2021" name="Curr. Genet.">
        <title>Genetic response to nitrogen starvation in the aggressive Eucalyptus foliar pathogen Teratosphaeria destructans.</title>
        <authorList>
            <person name="Havenga M."/>
            <person name="Wingfield B.D."/>
            <person name="Wingfield M.J."/>
            <person name="Dreyer L.L."/>
            <person name="Roets F."/>
            <person name="Aylward J."/>
        </authorList>
    </citation>
    <scope>NUCLEOTIDE SEQUENCE [LARGE SCALE GENOMIC DNA]</scope>
    <source>
        <strain evidence="1">CMW44962</strain>
    </source>
</reference>
<sequence length="76" mass="8124">MIAYSAKVQAIGFTLVGRKPLVGVNAVKGADDCQSLTALLDRLVCKEKFNLMSMSPAVAMQMTIAQRAGLMDMVFG</sequence>
<comment type="caution">
    <text evidence="1">The sequence shown here is derived from an EMBL/GenBank/DDBJ whole genome shotgun (WGS) entry which is preliminary data.</text>
</comment>
<protein>
    <submittedName>
        <fullName evidence="1">Uncharacterized protein</fullName>
    </submittedName>
</protein>
<evidence type="ECO:0000313" key="2">
    <source>
        <dbReference type="Proteomes" id="UP001138500"/>
    </source>
</evidence>
<proteinExistence type="predicted"/>
<accession>A0A9W7W0P3</accession>
<dbReference type="Proteomes" id="UP001138500">
    <property type="component" value="Unassembled WGS sequence"/>
</dbReference>